<dbReference type="AlphaFoldDB" id="I0GMJ9"/>
<gene>
    <name evidence="1" type="ordered locus">SELR_02780</name>
</gene>
<proteinExistence type="predicted"/>
<dbReference type="EMBL" id="AP012292">
    <property type="protein sequence ID" value="BAL81986.1"/>
    <property type="molecule type" value="Genomic_DNA"/>
</dbReference>
<protein>
    <submittedName>
        <fullName evidence="1">Uncharacterized protein</fullName>
    </submittedName>
</protein>
<sequence>MDHEVLQDRISINEGTQNQTKKMRLILRPFLVMKLGRVDGKFVARGGIFSGMSGRRARLSCGQEKAPPLVNYSK</sequence>
<dbReference type="PATRIC" id="fig|927704.6.peg.285"/>
<accession>I0GMJ9</accession>
<dbReference type="Proteomes" id="UP000007887">
    <property type="component" value="Chromosome"/>
</dbReference>
<evidence type="ECO:0000313" key="2">
    <source>
        <dbReference type="Proteomes" id="UP000007887"/>
    </source>
</evidence>
<evidence type="ECO:0000313" key="1">
    <source>
        <dbReference type="EMBL" id="BAL81986.1"/>
    </source>
</evidence>
<dbReference type="HOGENOM" id="CLU_2685775_0_0_9"/>
<dbReference type="KEGG" id="sri:SELR_02780"/>
<reference evidence="1 2" key="1">
    <citation type="submission" date="2011-10" db="EMBL/GenBank/DDBJ databases">
        <title>Whole genome sequence of Selenomonas ruminantium subsp. lactilytica TAM6421.</title>
        <authorList>
            <person name="Oguchi A."/>
            <person name="Ankai A."/>
            <person name="Kaneko J."/>
            <person name="Yamada-Narita S."/>
            <person name="Fukui S."/>
            <person name="Takahashi M."/>
            <person name="Onodera T."/>
            <person name="Kojima S."/>
            <person name="Fushimi T."/>
            <person name="Abe N."/>
            <person name="Kamio Y."/>
            <person name="Yamazaki S."/>
            <person name="Fujita N."/>
        </authorList>
    </citation>
    <scope>NUCLEOTIDE SEQUENCE [LARGE SCALE GENOMIC DNA]</scope>
    <source>
        <strain evidence="2">NBRC 103574 / TAM6421</strain>
    </source>
</reference>
<organism evidence="1 2">
    <name type="scientific">Selenomonas ruminantium subsp. lactilytica (strain NBRC 103574 / TAM6421)</name>
    <dbReference type="NCBI Taxonomy" id="927704"/>
    <lineage>
        <taxon>Bacteria</taxon>
        <taxon>Bacillati</taxon>
        <taxon>Bacillota</taxon>
        <taxon>Negativicutes</taxon>
        <taxon>Selenomonadales</taxon>
        <taxon>Selenomonadaceae</taxon>
        <taxon>Selenomonas</taxon>
    </lineage>
</organism>
<name>I0GMJ9_SELRL</name>